<dbReference type="PANTHER" id="PTHR35038">
    <property type="entry name" value="DISSIMILATORY SULFITE REDUCTASE SIRA"/>
    <property type="match status" value="1"/>
</dbReference>
<sequence>MANNKKSREAAPVPSLWRLLLPLVLVAGAVVVWWFSMRTSEPVLPPVAPAVQPVAVTPPALARDSVVLQDRHYVGREVCAGCHEQQTRDFDGSHHDQAMQEASGVTVLGDFNNATFRFGGVTSTFFQRDGQFLVNTLGPDGRQHDYVAEYTFGVYPLQQYLLAMPGGRYQAFSVAWDARPAGEGGQRWFQLNPDVNGDDPVKALHWSGRQFNWNLMCAECHSTNLERNFNAATDRYDTRWAEIDVSCESCHGPASDHLDWAETPDAHPDMANTLGLAVRFDEREGVTWQHDENGTPSRSKPRDSEKETQACAACHSRRAQLFDDPQDAGLLVENYLLATLDQGLYYPDGQIQDEVFVHGSLLQSKMYQAGVTCSDCHNPHSLELKVPGDGVCLQCHQADQYQTPKHHFHSSVQGSACVDCHMPTTTYMEVDPRRDHSLRIPRPDLSVSLGVPNACNQCHSDETPEWAAEHVEQWYGHVPQGLQQYAHTLAAGRAGSVGAQKDLLTLLADEGQPAIARATAASLLQAWPGPEVAQSLFVALRAKDPVIRLGALEAIGSYPPVTRWQLASPLLDAPERVVRLQAAAQLLDIPPEQMQGNDIEKLRQAQQQYLKAQQANADDPSAQLNIGLYYQARNQLALAEDAYAQALKLDPYFIGAYINLADLYRASMRDPMAETLLNKGLEALPQAAPLHFSLGLLKVRSKDMTTALIELRRAVVLDPQNTHYRYVLAVALNSADQRAAALALIAEGLDLTPANQTLLTLQQQLQNKDATQ</sequence>
<dbReference type="SUPFAM" id="SSF48452">
    <property type="entry name" value="TPR-like"/>
    <property type="match status" value="1"/>
</dbReference>
<evidence type="ECO:0000259" key="5">
    <source>
        <dbReference type="Pfam" id="PF09699"/>
    </source>
</evidence>
<protein>
    <submittedName>
        <fullName evidence="7">Uncharacterized protein</fullName>
    </submittedName>
</protein>
<dbReference type="Pfam" id="PF13435">
    <property type="entry name" value="Cytochrome_C554"/>
    <property type="match status" value="2"/>
</dbReference>
<keyword evidence="4" id="KW-0472">Membrane</keyword>
<feature type="domain" description="Doubled CXXCH motif" evidence="5">
    <location>
        <begin position="372"/>
        <end position="399"/>
    </location>
</feature>
<feature type="repeat" description="TPR" evidence="2">
    <location>
        <begin position="620"/>
        <end position="653"/>
    </location>
</feature>
<dbReference type="InterPro" id="IPR036280">
    <property type="entry name" value="Multihaem_cyt_sf"/>
</dbReference>
<proteinExistence type="predicted"/>
<evidence type="ECO:0000313" key="8">
    <source>
        <dbReference type="Proteomes" id="UP000243451"/>
    </source>
</evidence>
<dbReference type="Gene3D" id="1.25.40.10">
    <property type="entry name" value="Tetratricopeptide repeat domain"/>
    <property type="match status" value="2"/>
</dbReference>
<reference evidence="7 8" key="1">
    <citation type="submission" date="2018-01" db="EMBL/GenBank/DDBJ databases">
        <title>Draft genome of the type strain Pseudomonas oceani DSM 100277 isolated from the deep water in Okinawa trough, northwestern Pacific Ocean.</title>
        <authorList>
            <person name="Gomila M."/>
            <person name="Mulet M."/>
            <person name="Garcia-Valdes E."/>
            <person name="Lalucat J."/>
        </authorList>
    </citation>
    <scope>NUCLEOTIDE SEQUENCE [LARGE SCALE GENOMIC DNA]</scope>
    <source>
        <strain evidence="7 8">DSM 100277</strain>
    </source>
</reference>
<accession>A0A2P4ERA0</accession>
<keyword evidence="4" id="KW-0812">Transmembrane</keyword>
<dbReference type="SMART" id="SM00028">
    <property type="entry name" value="TPR"/>
    <property type="match status" value="4"/>
</dbReference>
<dbReference type="Gene3D" id="1.10.1130.10">
    <property type="entry name" value="Flavocytochrome C3, Chain A"/>
    <property type="match status" value="2"/>
</dbReference>
<feature type="transmembrane region" description="Helical" evidence="4">
    <location>
        <begin position="16"/>
        <end position="35"/>
    </location>
</feature>
<organism evidence="7 8">
    <name type="scientific">Halopseudomonas oceani</name>
    <dbReference type="NCBI Taxonomy" id="1708783"/>
    <lineage>
        <taxon>Bacteria</taxon>
        <taxon>Pseudomonadati</taxon>
        <taxon>Pseudomonadota</taxon>
        <taxon>Gammaproteobacteria</taxon>
        <taxon>Pseudomonadales</taxon>
        <taxon>Pseudomonadaceae</taxon>
        <taxon>Halopseudomonas</taxon>
    </lineage>
</organism>
<dbReference type="OrthoDB" id="9814800at2"/>
<feature type="repeat" description="TPR" evidence="2">
    <location>
        <begin position="688"/>
        <end position="721"/>
    </location>
</feature>
<dbReference type="Pfam" id="PF09699">
    <property type="entry name" value="Paired_CXXCH_1"/>
    <property type="match status" value="1"/>
</dbReference>
<dbReference type="InterPro" id="IPR011989">
    <property type="entry name" value="ARM-like"/>
</dbReference>
<keyword evidence="2" id="KW-0802">TPR repeat</keyword>
<feature type="domain" description="Cytochrome c-552/4" evidence="6">
    <location>
        <begin position="211"/>
        <end position="252"/>
    </location>
</feature>
<dbReference type="PROSITE" id="PS50005">
    <property type="entry name" value="TPR"/>
    <property type="match status" value="2"/>
</dbReference>
<gene>
    <name evidence="7" type="ORF">C1949_16965</name>
</gene>
<keyword evidence="8" id="KW-1185">Reference proteome</keyword>
<name>A0A2P4ERA0_9GAMM</name>
<dbReference type="InterPro" id="IPR019734">
    <property type="entry name" value="TPR_rpt"/>
</dbReference>
<feature type="region of interest" description="Disordered" evidence="3">
    <location>
        <begin position="286"/>
        <end position="308"/>
    </location>
</feature>
<dbReference type="EMBL" id="PPSK01000022">
    <property type="protein sequence ID" value="POB01148.1"/>
    <property type="molecule type" value="Genomic_DNA"/>
</dbReference>
<evidence type="ECO:0000259" key="6">
    <source>
        <dbReference type="Pfam" id="PF13435"/>
    </source>
</evidence>
<evidence type="ECO:0000256" key="3">
    <source>
        <dbReference type="SAM" id="MobiDB-lite"/>
    </source>
</evidence>
<dbReference type="InterPro" id="IPR011990">
    <property type="entry name" value="TPR-like_helical_dom_sf"/>
</dbReference>
<evidence type="ECO:0000313" key="7">
    <source>
        <dbReference type="EMBL" id="POB01148.1"/>
    </source>
</evidence>
<dbReference type="PANTHER" id="PTHR35038:SF8">
    <property type="entry name" value="C-TYPE POLYHEME CYTOCHROME OMCC"/>
    <property type="match status" value="1"/>
</dbReference>
<dbReference type="InterPro" id="IPR023155">
    <property type="entry name" value="Cyt_c-552/4"/>
</dbReference>
<evidence type="ECO:0000256" key="4">
    <source>
        <dbReference type="SAM" id="Phobius"/>
    </source>
</evidence>
<dbReference type="AlphaFoldDB" id="A0A2P4ERA0"/>
<keyword evidence="1" id="KW-0732">Signal</keyword>
<feature type="domain" description="Cytochrome c-552/4" evidence="6">
    <location>
        <begin position="78"/>
        <end position="102"/>
    </location>
</feature>
<dbReference type="Proteomes" id="UP000243451">
    <property type="component" value="Unassembled WGS sequence"/>
</dbReference>
<dbReference type="InterPro" id="IPR010177">
    <property type="entry name" value="Paired_CXXCH_1"/>
</dbReference>
<evidence type="ECO:0000256" key="2">
    <source>
        <dbReference type="PROSITE-ProRule" id="PRU00339"/>
    </source>
</evidence>
<keyword evidence="4" id="KW-1133">Transmembrane helix</keyword>
<evidence type="ECO:0000256" key="1">
    <source>
        <dbReference type="ARBA" id="ARBA00022729"/>
    </source>
</evidence>
<dbReference type="Gene3D" id="1.25.10.10">
    <property type="entry name" value="Leucine-rich Repeat Variant"/>
    <property type="match status" value="1"/>
</dbReference>
<dbReference type="InterPro" id="IPR051829">
    <property type="entry name" value="Multiheme_Cytochr_ET"/>
</dbReference>
<dbReference type="SUPFAM" id="SSF48695">
    <property type="entry name" value="Multiheme cytochromes"/>
    <property type="match status" value="1"/>
</dbReference>
<comment type="caution">
    <text evidence="7">The sequence shown here is derived from an EMBL/GenBank/DDBJ whole genome shotgun (WGS) entry which is preliminary data.</text>
</comment>